<name>A0A8H9KS51_9SPHI</name>
<reference evidence="2" key="1">
    <citation type="journal article" date="2014" name="Int. J. Syst. Evol. Microbiol.">
        <title>Complete genome sequence of Corynebacterium casei LMG S-19264T (=DSM 44701T), isolated from a smear-ripened cheese.</title>
        <authorList>
            <consortium name="US DOE Joint Genome Institute (JGI-PGF)"/>
            <person name="Walter F."/>
            <person name="Albersmeier A."/>
            <person name="Kalinowski J."/>
            <person name="Ruckert C."/>
        </authorList>
    </citation>
    <scope>NUCLEOTIDE SEQUENCE</scope>
    <source>
        <strain evidence="2">CGMCC 1.15966</strain>
    </source>
</reference>
<reference evidence="2" key="2">
    <citation type="submission" date="2020-09" db="EMBL/GenBank/DDBJ databases">
        <authorList>
            <person name="Sun Q."/>
            <person name="Zhou Y."/>
        </authorList>
    </citation>
    <scope>NUCLEOTIDE SEQUENCE</scope>
    <source>
        <strain evidence="2">CGMCC 1.15966</strain>
    </source>
</reference>
<keyword evidence="1" id="KW-0812">Transmembrane</keyword>
<dbReference type="EMBL" id="BMKM01000001">
    <property type="protein sequence ID" value="GGE07397.1"/>
    <property type="molecule type" value="Genomic_DNA"/>
</dbReference>
<protein>
    <submittedName>
        <fullName evidence="2">Uncharacterized protein</fullName>
    </submittedName>
</protein>
<organism evidence="2 3">
    <name type="scientific">Sphingobacterium cellulitidis</name>
    <dbReference type="NCBI Taxonomy" id="1768011"/>
    <lineage>
        <taxon>Bacteria</taxon>
        <taxon>Pseudomonadati</taxon>
        <taxon>Bacteroidota</taxon>
        <taxon>Sphingobacteriia</taxon>
        <taxon>Sphingobacteriales</taxon>
        <taxon>Sphingobacteriaceae</taxon>
        <taxon>Sphingobacterium</taxon>
    </lineage>
</organism>
<keyword evidence="1" id="KW-1133">Transmembrane helix</keyword>
<comment type="caution">
    <text evidence="2">The sequence shown here is derived from an EMBL/GenBank/DDBJ whole genome shotgun (WGS) entry which is preliminary data.</text>
</comment>
<evidence type="ECO:0000256" key="1">
    <source>
        <dbReference type="SAM" id="Phobius"/>
    </source>
</evidence>
<accession>A0A8H9KS51</accession>
<feature type="transmembrane region" description="Helical" evidence="1">
    <location>
        <begin position="152"/>
        <end position="173"/>
    </location>
</feature>
<feature type="transmembrane region" description="Helical" evidence="1">
    <location>
        <begin position="89"/>
        <end position="108"/>
    </location>
</feature>
<evidence type="ECO:0000313" key="3">
    <source>
        <dbReference type="Proteomes" id="UP000614460"/>
    </source>
</evidence>
<sequence length="178" mass="20979">MFIAGVFRKTYDFIIPINSGQKMISYIIIAALISIYNYLIILGLNYIVEFYFRQNYLEQVIQTIDENGMLYTEISKYSVFYTGSLALGYFKHLMVIFLIFPFFLYAILYFKKYSILISAGILTFAIVIGLYISTFFWEGYFTYIANQTYVSIYRWVPLLFATALGYIGLYYFLKEKEV</sequence>
<proteinExistence type="predicted"/>
<evidence type="ECO:0000313" key="2">
    <source>
        <dbReference type="EMBL" id="GGE07397.1"/>
    </source>
</evidence>
<keyword evidence="3" id="KW-1185">Reference proteome</keyword>
<dbReference type="AlphaFoldDB" id="A0A8H9KS51"/>
<dbReference type="Proteomes" id="UP000614460">
    <property type="component" value="Unassembled WGS sequence"/>
</dbReference>
<feature type="transmembrane region" description="Helical" evidence="1">
    <location>
        <begin position="115"/>
        <end position="137"/>
    </location>
</feature>
<feature type="transmembrane region" description="Helical" evidence="1">
    <location>
        <begin position="24"/>
        <end position="48"/>
    </location>
</feature>
<gene>
    <name evidence="2" type="ORF">GCM10011516_01370</name>
</gene>
<keyword evidence="1" id="KW-0472">Membrane</keyword>